<keyword evidence="1" id="KW-1133">Transmembrane helix</keyword>
<keyword evidence="4" id="KW-1185">Reference proteome</keyword>
<dbReference type="OrthoDB" id="1095974at2"/>
<gene>
    <name evidence="2" type="ORF">HQ35_03565</name>
    <name evidence="3" type="ORF">SAMN02745205_01562</name>
</gene>
<evidence type="ECO:0000313" key="3">
    <source>
        <dbReference type="EMBL" id="SJZ67308.1"/>
    </source>
</evidence>
<evidence type="ECO:0000256" key="1">
    <source>
        <dbReference type="SAM" id="Phobius"/>
    </source>
</evidence>
<accession>A0A0A2EW44</accession>
<dbReference type="STRING" id="36874.HQ34_07400"/>
<feature type="transmembrane region" description="Helical" evidence="1">
    <location>
        <begin position="37"/>
        <end position="58"/>
    </location>
</feature>
<dbReference type="EMBL" id="FUWL01000013">
    <property type="protein sequence ID" value="SJZ67308.1"/>
    <property type="molecule type" value="Genomic_DNA"/>
</dbReference>
<feature type="transmembrane region" description="Helical" evidence="1">
    <location>
        <begin position="12"/>
        <end position="31"/>
    </location>
</feature>
<evidence type="ECO:0000313" key="4">
    <source>
        <dbReference type="Proteomes" id="UP000030125"/>
    </source>
</evidence>
<reference evidence="2 4" key="1">
    <citation type="submission" date="2014-08" db="EMBL/GenBank/DDBJ databases">
        <title>Porphyromonas cangingivalis strain:COT-109_OH1386 Genome sequencing.</title>
        <authorList>
            <person name="Wallis C."/>
            <person name="Deusch O."/>
            <person name="O'Flynn C."/>
            <person name="Davis I."/>
            <person name="Jospin G."/>
            <person name="Darling A.E."/>
            <person name="Coil D.A."/>
            <person name="Alexiev A."/>
            <person name="Horsfall A."/>
            <person name="Kirkwood N."/>
            <person name="Harris S."/>
            <person name="Eisen J.A."/>
        </authorList>
    </citation>
    <scope>NUCLEOTIDE SEQUENCE [LARGE SCALE GENOMIC DNA]</scope>
    <source>
        <strain evidence="4">COT-109 OH1386</strain>
        <strain evidence="2">COT-109_OH1386</strain>
    </source>
</reference>
<protein>
    <submittedName>
        <fullName evidence="2">Uncharacterized protein</fullName>
    </submittedName>
</protein>
<name>A0A0A2EW44_PORCN</name>
<dbReference type="AlphaFoldDB" id="A0A0A2EW44"/>
<keyword evidence="1" id="KW-0472">Membrane</keyword>
<organism evidence="2 4">
    <name type="scientific">Porphyromonas cangingivalis</name>
    <dbReference type="NCBI Taxonomy" id="36874"/>
    <lineage>
        <taxon>Bacteria</taxon>
        <taxon>Pseudomonadati</taxon>
        <taxon>Bacteroidota</taxon>
        <taxon>Bacteroidia</taxon>
        <taxon>Bacteroidales</taxon>
        <taxon>Porphyromonadaceae</taxon>
        <taxon>Porphyromonas</taxon>
    </lineage>
</organism>
<dbReference type="Proteomes" id="UP000189956">
    <property type="component" value="Unassembled WGS sequence"/>
</dbReference>
<dbReference type="Proteomes" id="UP000030125">
    <property type="component" value="Unassembled WGS sequence"/>
</dbReference>
<evidence type="ECO:0000313" key="5">
    <source>
        <dbReference type="Proteomes" id="UP000189956"/>
    </source>
</evidence>
<evidence type="ECO:0000313" key="2">
    <source>
        <dbReference type="EMBL" id="KGN81730.1"/>
    </source>
</evidence>
<proteinExistence type="predicted"/>
<sequence length="71" mass="7782">METFRQMNVQLVMAVIMSVVGLMLLIVALVMPPRGEIDSSVLVAFGEILTFVGAVFGIDYTHRVKGKQKGE</sequence>
<keyword evidence="1" id="KW-0812">Transmembrane</keyword>
<dbReference type="EMBL" id="JQJD01000023">
    <property type="protein sequence ID" value="KGN81730.1"/>
    <property type="molecule type" value="Genomic_DNA"/>
</dbReference>
<reference evidence="3 5" key="2">
    <citation type="submission" date="2017-02" db="EMBL/GenBank/DDBJ databases">
        <authorList>
            <person name="Peterson S.W."/>
        </authorList>
    </citation>
    <scope>NUCLEOTIDE SEQUENCE [LARGE SCALE GENOMIC DNA]</scope>
    <source>
        <strain evidence="3 5">ATCC 700135</strain>
    </source>
</reference>